<keyword evidence="2" id="KW-1185">Reference proteome</keyword>
<name>A0ABQ9Z707_9CRUS</name>
<gene>
    <name evidence="1" type="ORF">OUZ56_013808</name>
</gene>
<comment type="caution">
    <text evidence="1">The sequence shown here is derived from an EMBL/GenBank/DDBJ whole genome shotgun (WGS) entry which is preliminary data.</text>
</comment>
<evidence type="ECO:0000313" key="1">
    <source>
        <dbReference type="EMBL" id="KAK4008675.1"/>
    </source>
</evidence>
<evidence type="ECO:0000313" key="2">
    <source>
        <dbReference type="Proteomes" id="UP001234178"/>
    </source>
</evidence>
<dbReference type="Proteomes" id="UP001234178">
    <property type="component" value="Unassembled WGS sequence"/>
</dbReference>
<sequence>MSANRLDIFALGLLLFKGGEQLLESFKFEFNHHRESMAGEKQFYIQLVLAGNSAMLDYQANDNMALTSHRRKHENYRYEKRPSPTLFSYDLAMERAHLKFTEHLS</sequence>
<reference evidence="1 2" key="1">
    <citation type="journal article" date="2023" name="Nucleic Acids Res.">
        <title>The hologenome of Daphnia magna reveals possible DNA methylation and microbiome-mediated evolution of the host genome.</title>
        <authorList>
            <person name="Chaturvedi A."/>
            <person name="Li X."/>
            <person name="Dhandapani V."/>
            <person name="Marshall H."/>
            <person name="Kissane S."/>
            <person name="Cuenca-Cambronero M."/>
            <person name="Asole G."/>
            <person name="Calvet F."/>
            <person name="Ruiz-Romero M."/>
            <person name="Marangio P."/>
            <person name="Guigo R."/>
            <person name="Rago D."/>
            <person name="Mirbahai L."/>
            <person name="Eastwood N."/>
            <person name="Colbourne J.K."/>
            <person name="Zhou J."/>
            <person name="Mallon E."/>
            <person name="Orsini L."/>
        </authorList>
    </citation>
    <scope>NUCLEOTIDE SEQUENCE [LARGE SCALE GENOMIC DNA]</scope>
    <source>
        <strain evidence="1">LRV0_1</strain>
    </source>
</reference>
<dbReference type="EMBL" id="JAOYFB010000002">
    <property type="protein sequence ID" value="KAK4008675.1"/>
    <property type="molecule type" value="Genomic_DNA"/>
</dbReference>
<accession>A0ABQ9Z707</accession>
<protein>
    <submittedName>
        <fullName evidence="1">Uncharacterized protein</fullName>
    </submittedName>
</protein>
<organism evidence="1 2">
    <name type="scientific">Daphnia magna</name>
    <dbReference type="NCBI Taxonomy" id="35525"/>
    <lineage>
        <taxon>Eukaryota</taxon>
        <taxon>Metazoa</taxon>
        <taxon>Ecdysozoa</taxon>
        <taxon>Arthropoda</taxon>
        <taxon>Crustacea</taxon>
        <taxon>Branchiopoda</taxon>
        <taxon>Diplostraca</taxon>
        <taxon>Cladocera</taxon>
        <taxon>Anomopoda</taxon>
        <taxon>Daphniidae</taxon>
        <taxon>Daphnia</taxon>
    </lineage>
</organism>
<proteinExistence type="predicted"/>